<dbReference type="Proteomes" id="UP000092445">
    <property type="component" value="Unassembled WGS sequence"/>
</dbReference>
<evidence type="ECO:0000313" key="1">
    <source>
        <dbReference type="EnsemblMetazoa" id="GPAI035721-PA"/>
    </source>
</evidence>
<proteinExistence type="predicted"/>
<reference evidence="2" key="1">
    <citation type="submission" date="2014-03" db="EMBL/GenBank/DDBJ databases">
        <authorList>
            <person name="Aksoy S."/>
            <person name="Warren W."/>
            <person name="Wilson R.K."/>
        </authorList>
    </citation>
    <scope>NUCLEOTIDE SEQUENCE [LARGE SCALE GENOMIC DNA]</scope>
    <source>
        <strain evidence="2">IAEA</strain>
    </source>
</reference>
<protein>
    <submittedName>
        <fullName evidence="1">Uncharacterized protein</fullName>
    </submittedName>
</protein>
<dbReference type="VEuPathDB" id="VectorBase:GPAI035721"/>
<evidence type="ECO:0000313" key="2">
    <source>
        <dbReference type="Proteomes" id="UP000092445"/>
    </source>
</evidence>
<accession>A0A1B0A6B4</accession>
<dbReference type="AlphaFoldDB" id="A0A1B0A6B4"/>
<organism evidence="1 2">
    <name type="scientific">Glossina pallidipes</name>
    <name type="common">Tsetse fly</name>
    <dbReference type="NCBI Taxonomy" id="7398"/>
    <lineage>
        <taxon>Eukaryota</taxon>
        <taxon>Metazoa</taxon>
        <taxon>Ecdysozoa</taxon>
        <taxon>Arthropoda</taxon>
        <taxon>Hexapoda</taxon>
        <taxon>Insecta</taxon>
        <taxon>Pterygota</taxon>
        <taxon>Neoptera</taxon>
        <taxon>Endopterygota</taxon>
        <taxon>Diptera</taxon>
        <taxon>Brachycera</taxon>
        <taxon>Muscomorpha</taxon>
        <taxon>Hippoboscoidea</taxon>
        <taxon>Glossinidae</taxon>
        <taxon>Glossina</taxon>
    </lineage>
</organism>
<sequence>MKCLPNLAFDIISMSIEHKRTAWQYWPHLSDNCRAISKTIVLYGPGFEAEIKPKAKGTARRIQVPTPIRPKDNAVIPIISTLGGVLPLDANTDLRVSITIDRSDPA</sequence>
<keyword evidence="2" id="KW-1185">Reference proteome</keyword>
<reference evidence="1" key="2">
    <citation type="submission" date="2020-05" db="UniProtKB">
        <authorList>
            <consortium name="EnsemblMetazoa"/>
        </authorList>
    </citation>
    <scope>IDENTIFICATION</scope>
    <source>
        <strain evidence="1">IAEA</strain>
    </source>
</reference>
<dbReference type="EnsemblMetazoa" id="GPAI035721-RA">
    <property type="protein sequence ID" value="GPAI035721-PA"/>
    <property type="gene ID" value="GPAI035721"/>
</dbReference>
<name>A0A1B0A6B4_GLOPL</name>